<accession>A0ABR6WEW6</accession>
<proteinExistence type="predicted"/>
<evidence type="ECO:0000313" key="3">
    <source>
        <dbReference type="Proteomes" id="UP000700732"/>
    </source>
</evidence>
<dbReference type="PANTHER" id="PTHR43162:SF1">
    <property type="entry name" value="PRESTALK A DIFFERENTIATION PROTEIN A"/>
    <property type="match status" value="1"/>
</dbReference>
<dbReference type="EMBL" id="VFIA01000076">
    <property type="protein sequence ID" value="MBC3795054.1"/>
    <property type="molecule type" value="Genomic_DNA"/>
</dbReference>
<feature type="domain" description="NmrA-like" evidence="1">
    <location>
        <begin position="2"/>
        <end position="256"/>
    </location>
</feature>
<dbReference type="InterPro" id="IPR008030">
    <property type="entry name" value="NmrA-like"/>
</dbReference>
<gene>
    <name evidence="2" type="ORF">FH603_5586</name>
</gene>
<dbReference type="InterPro" id="IPR036291">
    <property type="entry name" value="NAD(P)-bd_dom_sf"/>
</dbReference>
<reference evidence="2 3" key="1">
    <citation type="submission" date="2019-06" db="EMBL/GenBank/DDBJ databases">
        <title>Spirosoma utsteinense sp. nov. isolated from Antarctic ice-free soils.</title>
        <authorList>
            <person name="Tahon G."/>
        </authorList>
    </citation>
    <scope>NUCLEOTIDE SEQUENCE [LARGE SCALE GENOMIC DNA]</scope>
    <source>
        <strain evidence="2 3">LMG 31447</strain>
    </source>
</reference>
<sequence>MKVLVVGATGHYAHLVVSALVAQGVEVRALVRQPDQATGARQLGAAEIAVGDLRDAASLAAAVRGVDGAFHLGPVFAPDEAAMGERMVAAAQAAGVRKLVFSSVMHPSLPLSNHAAKRPVEAALYESELEFTVLQPAMFMQNLADSVHQARTSGQLVMPYSSQAKVCYVDYRDVAEVAALAFTTDRLRYGTFELSAPGLLDRPQLAALLSEVLGQPVMAGEVSPEQGVAQMGLPPGPQHEGMLAMFTHYNQYGFAGGNALVLEAILGRPPRSLRQYLQELAGQAS</sequence>
<organism evidence="2 3">
    <name type="scientific">Spirosoma utsteinense</name>
    <dbReference type="NCBI Taxonomy" id="2585773"/>
    <lineage>
        <taxon>Bacteria</taxon>
        <taxon>Pseudomonadati</taxon>
        <taxon>Bacteroidota</taxon>
        <taxon>Cytophagia</taxon>
        <taxon>Cytophagales</taxon>
        <taxon>Cytophagaceae</taxon>
        <taxon>Spirosoma</taxon>
    </lineage>
</organism>
<name>A0ABR6WEW6_9BACT</name>
<keyword evidence="3" id="KW-1185">Reference proteome</keyword>
<dbReference type="Gene3D" id="3.90.25.10">
    <property type="entry name" value="UDP-galactose 4-epimerase, domain 1"/>
    <property type="match status" value="1"/>
</dbReference>
<comment type="caution">
    <text evidence="2">The sequence shown here is derived from an EMBL/GenBank/DDBJ whole genome shotgun (WGS) entry which is preliminary data.</text>
</comment>
<dbReference type="PANTHER" id="PTHR43162">
    <property type="match status" value="1"/>
</dbReference>
<evidence type="ECO:0000313" key="2">
    <source>
        <dbReference type="EMBL" id="MBC3795054.1"/>
    </source>
</evidence>
<evidence type="ECO:0000259" key="1">
    <source>
        <dbReference type="Pfam" id="PF05368"/>
    </source>
</evidence>
<dbReference type="Gene3D" id="3.40.50.720">
    <property type="entry name" value="NAD(P)-binding Rossmann-like Domain"/>
    <property type="match status" value="1"/>
</dbReference>
<dbReference type="Pfam" id="PF05368">
    <property type="entry name" value="NmrA"/>
    <property type="match status" value="1"/>
</dbReference>
<protein>
    <recommendedName>
        <fullName evidence="1">NmrA-like domain-containing protein</fullName>
    </recommendedName>
</protein>
<dbReference type="Proteomes" id="UP000700732">
    <property type="component" value="Unassembled WGS sequence"/>
</dbReference>
<dbReference type="InterPro" id="IPR051604">
    <property type="entry name" value="Ergot_Alk_Oxidoreductase"/>
</dbReference>
<dbReference type="RefSeq" id="WP_186742173.1">
    <property type="nucleotide sequence ID" value="NZ_VFIA01000076.1"/>
</dbReference>
<dbReference type="SUPFAM" id="SSF51735">
    <property type="entry name" value="NAD(P)-binding Rossmann-fold domains"/>
    <property type="match status" value="1"/>
</dbReference>